<feature type="transmembrane region" description="Helical" evidence="10">
    <location>
        <begin position="6"/>
        <end position="24"/>
    </location>
</feature>
<feature type="transmembrane region" description="Helical" evidence="10">
    <location>
        <begin position="99"/>
        <end position="120"/>
    </location>
</feature>
<dbReference type="EC" id="2.7.13.3" evidence="3"/>
<dbReference type="FunFam" id="3.30.565.10:FF:000006">
    <property type="entry name" value="Sensor histidine kinase WalK"/>
    <property type="match status" value="1"/>
</dbReference>
<feature type="transmembrane region" description="Helical" evidence="10">
    <location>
        <begin position="126"/>
        <end position="147"/>
    </location>
</feature>
<dbReference type="Gene3D" id="3.30.450.20">
    <property type="entry name" value="PAS domain"/>
    <property type="match status" value="1"/>
</dbReference>
<dbReference type="Gene3D" id="1.10.287.130">
    <property type="match status" value="1"/>
</dbReference>
<dbReference type="GO" id="GO:0000155">
    <property type="term" value="F:phosphorelay sensor kinase activity"/>
    <property type="evidence" value="ECO:0007669"/>
    <property type="project" value="InterPro"/>
</dbReference>
<sequence length="549" mass="59030">MFLRNLPGVIAIVLVWVAAALIFPELIDRPAFLIASGLALTSLTVSFLVPWERVPSWVALIPPLLLIGAVGALAFEGLRVSIIALVPVIDLARHHGRRGAVAGVVAALGASQAEVLFAVTDLTREGVMRLVVISIVFVTVATVVTALEERAQARRRLLARQGRALSEAYARIDVDRALLQGVVSAITVGVVVLDDDGRVVHANEAVERFGEVPLVPGLDVAELGAPPEREREPGSDVGADLPTYLRRTAQGETVTDETRWWGLADGTQVALRANIVRVTSPRSRGLYRVLVLEDLTTEVSAVREREDFMGAVSHELRTPLTSVLGYLEMVIEDTETAETSRSRLKIAERNVRRLDSLVEDLLADAAARHAFSDPEIEQVSVGRLVRDSVQVLTPRAERAGVTLESAVESGLVVRGDARGIGQVMDNLLSNAVKYSDDGGTVVVVAQREGDEVVVTVADDGIGISEEDQEHLFERFFRAESVRMGERRGTGLGLHLVRELVHAHGGEVEVHSDLGEGTQITVRLPYAGSVPDPHAVAVPLAGALTVVDPD</sequence>
<dbReference type="InterPro" id="IPR036890">
    <property type="entry name" value="HATPase_C_sf"/>
</dbReference>
<evidence type="ECO:0000256" key="8">
    <source>
        <dbReference type="ARBA" id="ARBA00023136"/>
    </source>
</evidence>
<evidence type="ECO:0000313" key="13">
    <source>
        <dbReference type="Proteomes" id="UP000297318"/>
    </source>
</evidence>
<dbReference type="SUPFAM" id="SSF55874">
    <property type="entry name" value="ATPase domain of HSP90 chaperone/DNA topoisomerase II/histidine kinase"/>
    <property type="match status" value="1"/>
</dbReference>
<name>A0A4Z1DWE6_9MICO</name>
<evidence type="ECO:0000256" key="9">
    <source>
        <dbReference type="ARBA" id="ARBA00039401"/>
    </source>
</evidence>
<dbReference type="InterPro" id="IPR003661">
    <property type="entry name" value="HisK_dim/P_dom"/>
</dbReference>
<dbReference type="Proteomes" id="UP000297318">
    <property type="component" value="Unassembled WGS sequence"/>
</dbReference>
<feature type="domain" description="Histidine kinase" evidence="11">
    <location>
        <begin position="311"/>
        <end position="527"/>
    </location>
</feature>
<reference evidence="12 13" key="1">
    <citation type="submission" date="2018-11" db="EMBL/GenBank/DDBJ databases">
        <title>Complete genome sequencing of the Actinobacteria Serinibacter sp. K3-2.</title>
        <authorList>
            <person name="Rakitin A.L."/>
            <person name="Beletsky A.V."/>
            <person name="Mardanov A.V."/>
            <person name="Ravin N.V."/>
            <person name="Gromova A.S."/>
            <person name="Filippova S.N."/>
            <person name="Gal'Chenko V.F."/>
        </authorList>
    </citation>
    <scope>NUCLEOTIDE SEQUENCE [LARGE SCALE GENOMIC DNA]</scope>
    <source>
        <strain evidence="12 13">K3-2</strain>
    </source>
</reference>
<dbReference type="GO" id="GO:0005524">
    <property type="term" value="F:ATP binding"/>
    <property type="evidence" value="ECO:0007669"/>
    <property type="project" value="UniProtKB-KW"/>
</dbReference>
<proteinExistence type="predicted"/>
<feature type="transmembrane region" description="Helical" evidence="10">
    <location>
        <begin position="31"/>
        <end position="51"/>
    </location>
</feature>
<keyword evidence="8 10" id="KW-0472">Membrane</keyword>
<protein>
    <recommendedName>
        <fullName evidence="9">Sensor-like histidine kinase SenX3</fullName>
        <ecNumber evidence="3">2.7.13.3</ecNumber>
    </recommendedName>
</protein>
<dbReference type="InterPro" id="IPR000014">
    <property type="entry name" value="PAS"/>
</dbReference>
<keyword evidence="4" id="KW-0597">Phosphoprotein</keyword>
<dbReference type="Pfam" id="PF08448">
    <property type="entry name" value="PAS_4"/>
    <property type="match status" value="1"/>
</dbReference>
<dbReference type="InterPro" id="IPR005467">
    <property type="entry name" value="His_kinase_dom"/>
</dbReference>
<dbReference type="SUPFAM" id="SSF47384">
    <property type="entry name" value="Homodimeric domain of signal transducing histidine kinase"/>
    <property type="match status" value="1"/>
</dbReference>
<evidence type="ECO:0000256" key="5">
    <source>
        <dbReference type="ARBA" id="ARBA00022679"/>
    </source>
</evidence>
<evidence type="ECO:0000256" key="10">
    <source>
        <dbReference type="SAM" id="Phobius"/>
    </source>
</evidence>
<evidence type="ECO:0000256" key="2">
    <source>
        <dbReference type="ARBA" id="ARBA00004236"/>
    </source>
</evidence>
<keyword evidence="13" id="KW-1185">Reference proteome</keyword>
<feature type="transmembrane region" description="Helical" evidence="10">
    <location>
        <begin position="57"/>
        <end position="78"/>
    </location>
</feature>
<gene>
    <name evidence="12" type="ORF">SERN_2984</name>
</gene>
<dbReference type="Pfam" id="PF02518">
    <property type="entry name" value="HATPase_c"/>
    <property type="match status" value="1"/>
</dbReference>
<dbReference type="EMBL" id="RHPJ01000006">
    <property type="protein sequence ID" value="TGO03784.1"/>
    <property type="molecule type" value="Genomic_DNA"/>
</dbReference>
<keyword evidence="12" id="KW-0547">Nucleotide-binding</keyword>
<dbReference type="PRINTS" id="PR00344">
    <property type="entry name" value="BCTRLSENSOR"/>
</dbReference>
<comment type="catalytic activity">
    <reaction evidence="1">
        <text>ATP + protein L-histidine = ADP + protein N-phospho-L-histidine.</text>
        <dbReference type="EC" id="2.7.13.3"/>
    </reaction>
</comment>
<evidence type="ECO:0000259" key="11">
    <source>
        <dbReference type="PROSITE" id="PS50109"/>
    </source>
</evidence>
<keyword evidence="12" id="KW-0067">ATP-binding</keyword>
<dbReference type="InterPro" id="IPR050351">
    <property type="entry name" value="BphY/WalK/GraS-like"/>
</dbReference>
<keyword evidence="5" id="KW-0808">Transferase</keyword>
<organism evidence="12 13">
    <name type="scientific">Serinibacter arcticus</name>
    <dbReference type="NCBI Taxonomy" id="1655435"/>
    <lineage>
        <taxon>Bacteria</taxon>
        <taxon>Bacillati</taxon>
        <taxon>Actinomycetota</taxon>
        <taxon>Actinomycetes</taxon>
        <taxon>Micrococcales</taxon>
        <taxon>Beutenbergiaceae</taxon>
        <taxon>Serinibacter</taxon>
    </lineage>
</organism>
<evidence type="ECO:0000313" key="12">
    <source>
        <dbReference type="EMBL" id="TGO03784.1"/>
    </source>
</evidence>
<keyword evidence="6" id="KW-0418">Kinase</keyword>
<evidence type="ECO:0000256" key="1">
    <source>
        <dbReference type="ARBA" id="ARBA00000085"/>
    </source>
</evidence>
<keyword evidence="7" id="KW-0902">Two-component regulatory system</keyword>
<dbReference type="SMART" id="SM00387">
    <property type="entry name" value="HATPase_c"/>
    <property type="match status" value="1"/>
</dbReference>
<evidence type="ECO:0000256" key="6">
    <source>
        <dbReference type="ARBA" id="ARBA00022777"/>
    </source>
</evidence>
<dbReference type="AlphaFoldDB" id="A0A4Z1DWE6"/>
<evidence type="ECO:0000256" key="7">
    <source>
        <dbReference type="ARBA" id="ARBA00023012"/>
    </source>
</evidence>
<dbReference type="InterPro" id="IPR036097">
    <property type="entry name" value="HisK_dim/P_sf"/>
</dbReference>
<dbReference type="Pfam" id="PF00512">
    <property type="entry name" value="HisKA"/>
    <property type="match status" value="1"/>
</dbReference>
<dbReference type="InterPro" id="IPR004358">
    <property type="entry name" value="Sig_transdc_His_kin-like_C"/>
</dbReference>
<comment type="subcellular location">
    <subcellularLocation>
        <location evidence="2">Cell membrane</location>
    </subcellularLocation>
</comment>
<dbReference type="GO" id="GO:0004721">
    <property type="term" value="F:phosphoprotein phosphatase activity"/>
    <property type="evidence" value="ECO:0007669"/>
    <property type="project" value="TreeGrafter"/>
</dbReference>
<evidence type="ECO:0000256" key="4">
    <source>
        <dbReference type="ARBA" id="ARBA00022553"/>
    </source>
</evidence>
<comment type="caution">
    <text evidence="12">The sequence shown here is derived from an EMBL/GenBank/DDBJ whole genome shotgun (WGS) entry which is preliminary data.</text>
</comment>
<dbReference type="CDD" id="cd00130">
    <property type="entry name" value="PAS"/>
    <property type="match status" value="1"/>
</dbReference>
<accession>A0A4Z1DWE6</accession>
<dbReference type="SUPFAM" id="SSF55785">
    <property type="entry name" value="PYP-like sensor domain (PAS domain)"/>
    <property type="match status" value="1"/>
</dbReference>
<dbReference type="InterPro" id="IPR035965">
    <property type="entry name" value="PAS-like_dom_sf"/>
</dbReference>
<evidence type="ECO:0000256" key="3">
    <source>
        <dbReference type="ARBA" id="ARBA00012438"/>
    </source>
</evidence>
<dbReference type="CDD" id="cd00082">
    <property type="entry name" value="HisKA"/>
    <property type="match status" value="1"/>
</dbReference>
<keyword evidence="10" id="KW-1133">Transmembrane helix</keyword>
<dbReference type="PROSITE" id="PS50109">
    <property type="entry name" value="HIS_KIN"/>
    <property type="match status" value="1"/>
</dbReference>
<dbReference type="SMART" id="SM00388">
    <property type="entry name" value="HisKA"/>
    <property type="match status" value="1"/>
</dbReference>
<dbReference type="Gene3D" id="3.30.565.10">
    <property type="entry name" value="Histidine kinase-like ATPase, C-terminal domain"/>
    <property type="match status" value="1"/>
</dbReference>
<dbReference type="CDD" id="cd00075">
    <property type="entry name" value="HATPase"/>
    <property type="match status" value="1"/>
</dbReference>
<dbReference type="InterPro" id="IPR003594">
    <property type="entry name" value="HATPase_dom"/>
</dbReference>
<dbReference type="GO" id="GO:0005886">
    <property type="term" value="C:plasma membrane"/>
    <property type="evidence" value="ECO:0007669"/>
    <property type="project" value="UniProtKB-SubCell"/>
</dbReference>
<dbReference type="PANTHER" id="PTHR45453">
    <property type="entry name" value="PHOSPHATE REGULON SENSOR PROTEIN PHOR"/>
    <property type="match status" value="1"/>
</dbReference>
<dbReference type="InterPro" id="IPR013656">
    <property type="entry name" value="PAS_4"/>
</dbReference>
<dbReference type="GO" id="GO:0016036">
    <property type="term" value="P:cellular response to phosphate starvation"/>
    <property type="evidence" value="ECO:0007669"/>
    <property type="project" value="TreeGrafter"/>
</dbReference>
<keyword evidence="10" id="KW-0812">Transmembrane</keyword>
<dbReference type="PANTHER" id="PTHR45453:SF1">
    <property type="entry name" value="PHOSPHATE REGULON SENSOR PROTEIN PHOR"/>
    <property type="match status" value="1"/>
</dbReference>